<dbReference type="AlphaFoldDB" id="A0A934SDZ5"/>
<dbReference type="SUPFAM" id="SSF54593">
    <property type="entry name" value="Glyoxalase/Bleomycin resistance protein/Dihydroxybiphenyl dioxygenase"/>
    <property type="match status" value="1"/>
</dbReference>
<dbReference type="InterPro" id="IPR029068">
    <property type="entry name" value="Glyas_Bleomycin-R_OHBP_Dase"/>
</dbReference>
<evidence type="ECO:0000313" key="2">
    <source>
        <dbReference type="EMBL" id="MBK4215619.1"/>
    </source>
</evidence>
<gene>
    <name evidence="2" type="ORF">JJJ17_06755</name>
</gene>
<dbReference type="Proteomes" id="UP000640485">
    <property type="component" value="Unassembled WGS sequence"/>
</dbReference>
<reference evidence="2" key="1">
    <citation type="submission" date="2021-01" db="EMBL/GenBank/DDBJ databases">
        <title>Paracoccus amoyensis sp. nov., isolated from the surface seawater along the coast of Xiamen Island, China.</title>
        <authorList>
            <person name="Lyu L."/>
        </authorList>
    </citation>
    <scope>NUCLEOTIDE SEQUENCE</scope>
    <source>
        <strain evidence="2">MJ17</strain>
    </source>
</reference>
<sequence>MPTIQTHQKRAKLLCRWHRDGNTSIGEKVRLLPRFRDLTDQEILNAPLTLMQAQEIVAIEAGFRNWADLKAHADPVPANPQDTDATAHLSPAIPILFVSDVPRAAQYYSDALGFEIDFLYGEPAYYGSVSRDSACLHLRFVGQPNFAELAARELSLIVATIEVSDVKAIFQDLTERGAEIAQKLTIQPWAGTDFHVRDPDGNVISFVEFRVN</sequence>
<dbReference type="Gene3D" id="3.10.180.10">
    <property type="entry name" value="2,3-Dihydroxybiphenyl 1,2-Dioxygenase, domain 1"/>
    <property type="match status" value="1"/>
</dbReference>
<name>A0A934SDZ5_9RHOB</name>
<proteinExistence type="predicted"/>
<dbReference type="PANTHER" id="PTHR36503:SF3">
    <property type="entry name" value="BLR0126 PROTEIN"/>
    <property type="match status" value="1"/>
</dbReference>
<feature type="domain" description="VOC" evidence="1">
    <location>
        <begin position="90"/>
        <end position="209"/>
    </location>
</feature>
<dbReference type="RefSeq" id="WP_200684869.1">
    <property type="nucleotide sequence ID" value="NZ_JAEPRQ010000002.1"/>
</dbReference>
<evidence type="ECO:0000259" key="1">
    <source>
        <dbReference type="PROSITE" id="PS51819"/>
    </source>
</evidence>
<evidence type="ECO:0000313" key="3">
    <source>
        <dbReference type="Proteomes" id="UP000640485"/>
    </source>
</evidence>
<keyword evidence="3" id="KW-1185">Reference proteome</keyword>
<dbReference type="EMBL" id="JAEPRQ010000002">
    <property type="protein sequence ID" value="MBK4215619.1"/>
    <property type="molecule type" value="Genomic_DNA"/>
</dbReference>
<dbReference type="Pfam" id="PF00903">
    <property type="entry name" value="Glyoxalase"/>
    <property type="match status" value="1"/>
</dbReference>
<dbReference type="PROSITE" id="PS51819">
    <property type="entry name" value="VOC"/>
    <property type="match status" value="1"/>
</dbReference>
<dbReference type="PANTHER" id="PTHR36503">
    <property type="entry name" value="BLR2520 PROTEIN"/>
    <property type="match status" value="1"/>
</dbReference>
<accession>A0A934SDZ5</accession>
<protein>
    <submittedName>
        <fullName evidence="2">VOC family protein</fullName>
    </submittedName>
</protein>
<dbReference type="InterPro" id="IPR004360">
    <property type="entry name" value="Glyas_Fos-R_dOase_dom"/>
</dbReference>
<organism evidence="2 3">
    <name type="scientific">Paracoccus caeni</name>
    <dbReference type="NCBI Taxonomy" id="657651"/>
    <lineage>
        <taxon>Bacteria</taxon>
        <taxon>Pseudomonadati</taxon>
        <taxon>Pseudomonadota</taxon>
        <taxon>Alphaproteobacteria</taxon>
        <taxon>Rhodobacterales</taxon>
        <taxon>Paracoccaceae</taxon>
        <taxon>Paracoccus</taxon>
    </lineage>
</organism>
<dbReference type="InterPro" id="IPR037523">
    <property type="entry name" value="VOC_core"/>
</dbReference>
<comment type="caution">
    <text evidence="2">The sequence shown here is derived from an EMBL/GenBank/DDBJ whole genome shotgun (WGS) entry which is preliminary data.</text>
</comment>